<dbReference type="InterPro" id="IPR045256">
    <property type="entry name" value="RanBP1_RanBD"/>
</dbReference>
<proteinExistence type="predicted"/>
<dbReference type="PANTHER" id="PTHR23138:SF87">
    <property type="entry name" value="E3 SUMO-PROTEIN LIGASE RANBP2"/>
    <property type="match status" value="1"/>
</dbReference>
<evidence type="ECO:0000256" key="1">
    <source>
        <dbReference type="SAM" id="MobiDB-lite"/>
    </source>
</evidence>
<evidence type="ECO:0000313" key="3">
    <source>
        <dbReference type="EMBL" id="KCV67355.1"/>
    </source>
</evidence>
<feature type="compositionally biased region" description="Low complexity" evidence="1">
    <location>
        <begin position="13"/>
        <end position="25"/>
    </location>
</feature>
<evidence type="ECO:0000259" key="2">
    <source>
        <dbReference type="PROSITE" id="PS50196"/>
    </source>
</evidence>
<dbReference type="OrthoDB" id="2357150at2759"/>
<dbReference type="InterPro" id="IPR000156">
    <property type="entry name" value="Ran_bind_dom"/>
</dbReference>
<dbReference type="GO" id="GO:0005737">
    <property type="term" value="C:cytoplasm"/>
    <property type="evidence" value="ECO:0007669"/>
    <property type="project" value="TreeGrafter"/>
</dbReference>
<dbReference type="SUPFAM" id="SSF50729">
    <property type="entry name" value="PH domain-like"/>
    <property type="match status" value="1"/>
</dbReference>
<dbReference type="GO" id="GO:0006913">
    <property type="term" value="P:nucleocytoplasmic transport"/>
    <property type="evidence" value="ECO:0007669"/>
    <property type="project" value="InterPro"/>
</dbReference>
<evidence type="ECO:0000313" key="4">
    <source>
        <dbReference type="Proteomes" id="UP000030693"/>
    </source>
</evidence>
<accession>A0A058YZD4</accession>
<organism evidence="3">
    <name type="scientific">Fonticula alba</name>
    <name type="common">Slime mold</name>
    <dbReference type="NCBI Taxonomy" id="691883"/>
    <lineage>
        <taxon>Eukaryota</taxon>
        <taxon>Rotosphaerida</taxon>
        <taxon>Fonticulaceae</taxon>
        <taxon>Fonticula</taxon>
    </lineage>
</organism>
<dbReference type="EMBL" id="KB932232">
    <property type="protein sequence ID" value="KCV67355.1"/>
    <property type="molecule type" value="Genomic_DNA"/>
</dbReference>
<dbReference type="InterPro" id="IPR045255">
    <property type="entry name" value="RanBP1-like"/>
</dbReference>
<dbReference type="CDD" id="cd13179">
    <property type="entry name" value="RanBD_RanBP1"/>
    <property type="match status" value="1"/>
</dbReference>
<dbReference type="AlphaFoldDB" id="A0A058YZD4"/>
<dbReference type="InterPro" id="IPR011993">
    <property type="entry name" value="PH-like_dom_sf"/>
</dbReference>
<dbReference type="PANTHER" id="PTHR23138">
    <property type="entry name" value="RAN BINDING PROTEIN"/>
    <property type="match status" value="1"/>
</dbReference>
<dbReference type="OMA" id="HYIYPNK"/>
<feature type="region of interest" description="Disordered" evidence="1">
    <location>
        <begin position="13"/>
        <end position="33"/>
    </location>
</feature>
<dbReference type="GeneID" id="20530948"/>
<dbReference type="Pfam" id="PF00638">
    <property type="entry name" value="Ran_BP1"/>
    <property type="match status" value="1"/>
</dbReference>
<feature type="domain" description="RanBD1" evidence="2">
    <location>
        <begin position="37"/>
        <end position="173"/>
    </location>
</feature>
<name>A0A058YZD4_FONAL</name>
<dbReference type="Proteomes" id="UP000030693">
    <property type="component" value="Unassembled WGS sequence"/>
</dbReference>
<sequence>MVFSFDPPAATFGATATTAASGNSSDNEEAPSNVDVHFEPVVRLEEVEVKTLEEDEDVLFKMRAKLFRFDRDNNEWKERGVGDVKFLQNRDSKKVRLVMRRERTLKVCANHVIQGEMELTANVGSDRSWVWNVPSDYSDGVPKPELLAIRFTNTENAQLFKTEFEEMKRINKSANEGNPIAGKIFVEKKDEEEDDKKETPAAAPEPKEEEKKEEEKKEE</sequence>
<dbReference type="FunFam" id="2.30.29.30:FF:000018">
    <property type="entry name" value="E3 SUMO-protein ligase RanBP2"/>
    <property type="match status" value="1"/>
</dbReference>
<dbReference type="PROSITE" id="PS50196">
    <property type="entry name" value="RANBD1"/>
    <property type="match status" value="1"/>
</dbReference>
<keyword evidence="4" id="KW-1185">Reference proteome</keyword>
<dbReference type="RefSeq" id="XP_009498244.1">
    <property type="nucleotide sequence ID" value="XM_009499969.1"/>
</dbReference>
<feature type="region of interest" description="Disordered" evidence="1">
    <location>
        <begin position="175"/>
        <end position="219"/>
    </location>
</feature>
<protein>
    <recommendedName>
        <fullName evidence="2">RanBD1 domain-containing protein</fullName>
    </recommendedName>
</protein>
<reference evidence="3" key="1">
    <citation type="submission" date="2013-04" db="EMBL/GenBank/DDBJ databases">
        <title>The Genome Sequence of Fonticula alba ATCC 38817.</title>
        <authorList>
            <consortium name="The Broad Institute Genomics Platform"/>
            <person name="Russ C."/>
            <person name="Cuomo C."/>
            <person name="Burger G."/>
            <person name="Gray M.W."/>
            <person name="Holland P.W.H."/>
            <person name="King N."/>
            <person name="Lang F.B.F."/>
            <person name="Roger A.J."/>
            <person name="Ruiz-Trillo I."/>
            <person name="Brown M."/>
            <person name="Walker B."/>
            <person name="Young S."/>
            <person name="Zeng Q."/>
            <person name="Gargeya S."/>
            <person name="Fitzgerald M."/>
            <person name="Haas B."/>
            <person name="Abouelleil A."/>
            <person name="Allen A.W."/>
            <person name="Alvarado L."/>
            <person name="Arachchi H.M."/>
            <person name="Berlin A.M."/>
            <person name="Chapman S.B."/>
            <person name="Gainer-Dewar J."/>
            <person name="Goldberg J."/>
            <person name="Griggs A."/>
            <person name="Gujja S."/>
            <person name="Hansen M."/>
            <person name="Howarth C."/>
            <person name="Imamovic A."/>
            <person name="Ireland A."/>
            <person name="Larimer J."/>
            <person name="McCowan C."/>
            <person name="Murphy C."/>
            <person name="Pearson M."/>
            <person name="Poon T.W."/>
            <person name="Priest M."/>
            <person name="Roberts A."/>
            <person name="Saif S."/>
            <person name="Shea T."/>
            <person name="Sisk P."/>
            <person name="Sykes S."/>
            <person name="Wortman J."/>
            <person name="Nusbaum C."/>
            <person name="Birren B."/>
        </authorList>
    </citation>
    <scope>NUCLEOTIDE SEQUENCE [LARGE SCALE GENOMIC DNA]</scope>
    <source>
        <strain evidence="3">ATCC 38817</strain>
    </source>
</reference>
<gene>
    <name evidence="3" type="ORF">H696_06223</name>
</gene>
<dbReference type="Gene3D" id="2.30.29.30">
    <property type="entry name" value="Pleckstrin-homology domain (PH domain)/Phosphotyrosine-binding domain (PTB)"/>
    <property type="match status" value="1"/>
</dbReference>
<dbReference type="STRING" id="691883.A0A058YZD4"/>
<dbReference type="GO" id="GO:0005643">
    <property type="term" value="C:nuclear pore"/>
    <property type="evidence" value="ECO:0007669"/>
    <property type="project" value="TreeGrafter"/>
</dbReference>
<dbReference type="SMART" id="SM00160">
    <property type="entry name" value="RanBD"/>
    <property type="match status" value="1"/>
</dbReference>
<feature type="compositionally biased region" description="Basic and acidic residues" evidence="1">
    <location>
        <begin position="205"/>
        <end position="219"/>
    </location>
</feature>
<dbReference type="eggNOG" id="KOG0864">
    <property type="taxonomic scope" value="Eukaryota"/>
</dbReference>
<dbReference type="GO" id="GO:0005096">
    <property type="term" value="F:GTPase activator activity"/>
    <property type="evidence" value="ECO:0007669"/>
    <property type="project" value="TreeGrafter"/>
</dbReference>